<dbReference type="InterPro" id="IPR009136">
    <property type="entry name" value="VEGFR2_rcpt"/>
</dbReference>
<evidence type="ECO:0000256" key="12">
    <source>
        <dbReference type="ARBA" id="ARBA00022729"/>
    </source>
</evidence>
<dbReference type="PROSITE" id="PS00107">
    <property type="entry name" value="PROTEIN_KINASE_ATP"/>
    <property type="match status" value="1"/>
</dbReference>
<evidence type="ECO:0000256" key="31">
    <source>
        <dbReference type="RuleBase" id="RU000311"/>
    </source>
</evidence>
<evidence type="ECO:0000256" key="29">
    <source>
        <dbReference type="PIRSR" id="PIRSR000615-3"/>
    </source>
</evidence>
<feature type="region of interest" description="Disordered" evidence="32">
    <location>
        <begin position="476"/>
        <end position="499"/>
    </location>
</feature>
<keyword evidence="8" id="KW-0597">Phosphoprotein</keyword>
<dbReference type="CDD" id="cd00096">
    <property type="entry name" value="Ig"/>
    <property type="match status" value="1"/>
</dbReference>
<dbReference type="InterPro" id="IPR020635">
    <property type="entry name" value="Tyr_kinase_cat_dom"/>
</dbReference>
<keyword evidence="37" id="KW-1185">Reference proteome</keyword>
<evidence type="ECO:0000313" key="36">
    <source>
        <dbReference type="Ensembl" id="ENSCMIP00000030094.1"/>
    </source>
</evidence>
<reference evidence="36" key="5">
    <citation type="submission" date="2025-09" db="UniProtKB">
        <authorList>
            <consortium name="Ensembl"/>
        </authorList>
    </citation>
    <scope>IDENTIFICATION</scope>
</reference>
<dbReference type="InterPro" id="IPR001245">
    <property type="entry name" value="Ser-Thr/Tyr_kinase_cat_dom"/>
</dbReference>
<dbReference type="GO" id="GO:0005524">
    <property type="term" value="F:ATP binding"/>
    <property type="evidence" value="ECO:0007669"/>
    <property type="project" value="UniProtKB-UniRule"/>
</dbReference>
<feature type="compositionally biased region" description="Low complexity" evidence="32">
    <location>
        <begin position="965"/>
        <end position="975"/>
    </location>
</feature>
<dbReference type="FunCoup" id="A0A4W3III1">
    <property type="interactions" value="61"/>
</dbReference>
<feature type="binding site" evidence="28 30">
    <location>
        <position position="872"/>
    </location>
    <ligand>
        <name>ATP</name>
        <dbReference type="ChEBI" id="CHEBI:30616"/>
    </ligand>
</feature>
<evidence type="ECO:0000256" key="21">
    <source>
        <dbReference type="ARBA" id="ARBA00023157"/>
    </source>
</evidence>
<proteinExistence type="inferred from homology"/>
<feature type="domain" description="Ig-like" evidence="35">
    <location>
        <begin position="224"/>
        <end position="321"/>
    </location>
</feature>
<keyword evidence="15" id="KW-0418">Kinase</keyword>
<dbReference type="PRINTS" id="PR01834">
    <property type="entry name" value="VEGFRECEPTR2"/>
</dbReference>
<keyword evidence="23" id="KW-0325">Glycoprotein</keyword>
<dbReference type="InterPro" id="IPR007110">
    <property type="entry name" value="Ig-like_dom"/>
</dbReference>
<evidence type="ECO:0000256" key="15">
    <source>
        <dbReference type="ARBA" id="ARBA00022777"/>
    </source>
</evidence>
<dbReference type="Pfam" id="PF22854">
    <property type="entry name" value="VEGFR1-3_N_Ig-like"/>
    <property type="match status" value="1"/>
</dbReference>
<evidence type="ECO:0000256" key="11">
    <source>
        <dbReference type="ARBA" id="ARBA00022692"/>
    </source>
</evidence>
<dbReference type="InterPro" id="IPR008266">
    <property type="entry name" value="Tyr_kinase_AS"/>
</dbReference>
<dbReference type="Gene3D" id="1.10.510.10">
    <property type="entry name" value="Transferase(Phosphotransferase) domain 1"/>
    <property type="match status" value="1"/>
</dbReference>
<evidence type="ECO:0000256" key="8">
    <source>
        <dbReference type="ARBA" id="ARBA00022553"/>
    </source>
</evidence>
<feature type="region of interest" description="Disordered" evidence="32">
    <location>
        <begin position="1289"/>
        <end position="1311"/>
    </location>
</feature>
<dbReference type="OrthoDB" id="9873386at2759"/>
<dbReference type="PIRSF" id="PIRSF000615">
    <property type="entry name" value="TyrPK_CSF1-R"/>
    <property type="match status" value="1"/>
</dbReference>
<dbReference type="SMART" id="SM00219">
    <property type="entry name" value="TyrKc"/>
    <property type="match status" value="1"/>
</dbReference>
<keyword evidence="29" id="KW-0479">Metal-binding</keyword>
<keyword evidence="17 28" id="KW-0067">ATP-binding</keyword>
<evidence type="ECO:0000256" key="5">
    <source>
        <dbReference type="ARBA" id="ARBA00022473"/>
    </source>
</evidence>
<keyword evidence="29" id="KW-0460">Magnesium</keyword>
<evidence type="ECO:0000256" key="17">
    <source>
        <dbReference type="ARBA" id="ARBA00022840"/>
    </source>
</evidence>
<dbReference type="Pfam" id="PF17988">
    <property type="entry name" value="VEGFR-2_TMD"/>
    <property type="match status" value="1"/>
</dbReference>
<evidence type="ECO:0000256" key="9">
    <source>
        <dbReference type="ARBA" id="ARBA00022657"/>
    </source>
</evidence>
<evidence type="ECO:0000259" key="35">
    <source>
        <dbReference type="PROSITE" id="PS50835"/>
    </source>
</evidence>
<dbReference type="GO" id="GO:0046872">
    <property type="term" value="F:metal ion binding"/>
    <property type="evidence" value="ECO:0007669"/>
    <property type="project" value="UniProtKB-KW"/>
</dbReference>
<organism evidence="36 37">
    <name type="scientific">Callorhinchus milii</name>
    <name type="common">Ghost shark</name>
    <dbReference type="NCBI Taxonomy" id="7868"/>
    <lineage>
        <taxon>Eukaryota</taxon>
        <taxon>Metazoa</taxon>
        <taxon>Chordata</taxon>
        <taxon>Craniata</taxon>
        <taxon>Vertebrata</taxon>
        <taxon>Chondrichthyes</taxon>
        <taxon>Holocephali</taxon>
        <taxon>Chimaeriformes</taxon>
        <taxon>Callorhinchidae</taxon>
        <taxon>Callorhinchus</taxon>
    </lineage>
</organism>
<dbReference type="KEGG" id="cmk:103178168"/>
<dbReference type="FunFam" id="1.10.510.10:FF:000077">
    <property type="entry name" value="Vascular endothelial growth factor receptor 2"/>
    <property type="match status" value="1"/>
</dbReference>
<feature type="active site" description="Proton acceptor" evidence="27">
    <location>
        <position position="1028"/>
    </location>
</feature>
<evidence type="ECO:0000256" key="1">
    <source>
        <dbReference type="ARBA" id="ARBA00004123"/>
    </source>
</evidence>
<protein>
    <recommendedName>
        <fullName evidence="4">receptor protein-tyrosine kinase</fullName>
        <ecNumber evidence="4">2.7.10.1</ecNumber>
    </recommendedName>
</protein>
<dbReference type="InterPro" id="IPR055229">
    <property type="entry name" value="VEGFR1-3_5th"/>
</dbReference>
<keyword evidence="19" id="KW-0472">Membrane</keyword>
<evidence type="ECO:0000259" key="34">
    <source>
        <dbReference type="PROSITE" id="PS50011"/>
    </source>
</evidence>
<reference evidence="37" key="3">
    <citation type="journal article" date="2014" name="Nature">
        <title>Elephant shark genome provides unique insights into gnathostome evolution.</title>
        <authorList>
            <consortium name="International Elephant Shark Genome Sequencing Consortium"/>
            <person name="Venkatesh B."/>
            <person name="Lee A.P."/>
            <person name="Ravi V."/>
            <person name="Maurya A.K."/>
            <person name="Lian M.M."/>
            <person name="Swann J.B."/>
            <person name="Ohta Y."/>
            <person name="Flajnik M.F."/>
            <person name="Sutoh Y."/>
            <person name="Kasahara M."/>
            <person name="Hoon S."/>
            <person name="Gangu V."/>
            <person name="Roy S.W."/>
            <person name="Irimia M."/>
            <person name="Korzh V."/>
            <person name="Kondrychyn I."/>
            <person name="Lim Z.W."/>
            <person name="Tay B.H."/>
            <person name="Tohari S."/>
            <person name="Kong K.W."/>
            <person name="Ho S."/>
            <person name="Lorente-Galdos B."/>
            <person name="Quilez J."/>
            <person name="Marques-Bonet T."/>
            <person name="Raney B.J."/>
            <person name="Ingham P.W."/>
            <person name="Tay A."/>
            <person name="Hillier L.W."/>
            <person name="Minx P."/>
            <person name="Boehm T."/>
            <person name="Wilson R.K."/>
            <person name="Brenner S."/>
            <person name="Warren W.C."/>
        </authorList>
    </citation>
    <scope>NUCLEOTIDE SEQUENCE [LARGE SCALE GENOMIC DNA]</scope>
</reference>
<keyword evidence="16" id="KW-0221">Differentiation</keyword>
<dbReference type="PANTHER" id="PTHR24416">
    <property type="entry name" value="TYROSINE-PROTEIN KINASE RECEPTOR"/>
    <property type="match status" value="1"/>
</dbReference>
<reference evidence="37" key="2">
    <citation type="journal article" date="2007" name="PLoS Biol.">
        <title>Survey sequencing and comparative analysis of the elephant shark (Callorhinchus milii) genome.</title>
        <authorList>
            <person name="Venkatesh B."/>
            <person name="Kirkness E.F."/>
            <person name="Loh Y.H."/>
            <person name="Halpern A.L."/>
            <person name="Lee A.P."/>
            <person name="Johnson J."/>
            <person name="Dandona N."/>
            <person name="Viswanathan L.D."/>
            <person name="Tay A."/>
            <person name="Venter J.C."/>
            <person name="Strausberg R.L."/>
            <person name="Brenner S."/>
        </authorList>
    </citation>
    <scope>NUCLEOTIDE SEQUENCE [LARGE SCALE GENOMIC DNA]</scope>
</reference>
<dbReference type="FunFam" id="3.30.200.20:FF:000041">
    <property type="entry name" value="Vascular endothelial growth factor receptor 2"/>
    <property type="match status" value="1"/>
</dbReference>
<keyword evidence="7" id="KW-0963">Cytoplasm</keyword>
<keyword evidence="14 28" id="KW-0547">Nucleotide-binding</keyword>
<evidence type="ECO:0000256" key="13">
    <source>
        <dbReference type="ARBA" id="ARBA00022737"/>
    </source>
</evidence>
<evidence type="ECO:0000256" key="20">
    <source>
        <dbReference type="ARBA" id="ARBA00023137"/>
    </source>
</evidence>
<evidence type="ECO:0000313" key="37">
    <source>
        <dbReference type="Proteomes" id="UP000314986"/>
    </source>
</evidence>
<dbReference type="PROSITE" id="PS00240">
    <property type="entry name" value="RECEPTOR_TYR_KIN_III"/>
    <property type="match status" value="1"/>
</dbReference>
<evidence type="ECO:0000256" key="10">
    <source>
        <dbReference type="ARBA" id="ARBA00022679"/>
    </source>
</evidence>
<dbReference type="OMA" id="FYRDTDM"/>
<evidence type="ECO:0000256" key="25">
    <source>
        <dbReference type="ARBA" id="ARBA00023319"/>
    </source>
</evidence>
<feature type="binding site" evidence="28">
    <location>
        <position position="1032"/>
    </location>
    <ligand>
        <name>ATP</name>
        <dbReference type="ChEBI" id="CHEBI:30616"/>
    </ligand>
</feature>
<keyword evidence="18" id="KW-1133">Transmembrane helix</keyword>
<evidence type="ECO:0000256" key="26">
    <source>
        <dbReference type="ARBA" id="ARBA00051243"/>
    </source>
</evidence>
<dbReference type="InterPro" id="IPR001824">
    <property type="entry name" value="Tyr_kinase_rcpt_3_CS"/>
</dbReference>
<feature type="domain" description="Ig-like" evidence="35">
    <location>
        <begin position="671"/>
        <end position="757"/>
    </location>
</feature>
<dbReference type="InterPro" id="IPR013783">
    <property type="entry name" value="Ig-like_fold"/>
</dbReference>
<dbReference type="GO" id="GO:0048010">
    <property type="term" value="P:vascular endothelial growth factor receptor signaling pathway"/>
    <property type="evidence" value="ECO:0007669"/>
    <property type="project" value="InterPro"/>
</dbReference>
<dbReference type="SMART" id="SM00408">
    <property type="entry name" value="IGc2"/>
    <property type="match status" value="4"/>
</dbReference>
<evidence type="ECO:0000256" key="23">
    <source>
        <dbReference type="ARBA" id="ARBA00023180"/>
    </source>
</evidence>
<evidence type="ECO:0000256" key="22">
    <source>
        <dbReference type="ARBA" id="ARBA00023170"/>
    </source>
</evidence>
<dbReference type="EC" id="2.7.10.1" evidence="4"/>
<feature type="binding site" evidence="28">
    <location>
        <begin position="845"/>
        <end position="852"/>
    </location>
    <ligand>
        <name>ATP</name>
        <dbReference type="ChEBI" id="CHEBI:30616"/>
    </ligand>
</feature>
<dbReference type="GO" id="GO:0045766">
    <property type="term" value="P:positive regulation of angiogenesis"/>
    <property type="evidence" value="ECO:0007669"/>
    <property type="project" value="TreeGrafter"/>
</dbReference>
<dbReference type="GO" id="GO:0005737">
    <property type="term" value="C:cytoplasm"/>
    <property type="evidence" value="ECO:0007669"/>
    <property type="project" value="UniProtKB-SubCell"/>
</dbReference>
<feature type="region of interest" description="Disordered" evidence="32">
    <location>
        <begin position="963"/>
        <end position="989"/>
    </location>
</feature>
<accession>A0A4W3III1</accession>
<dbReference type="Ensembl" id="ENSCMIT00000030561.1">
    <property type="protein sequence ID" value="ENSCMIP00000030094.1"/>
    <property type="gene ID" value="ENSCMIG00000012774.1"/>
</dbReference>
<evidence type="ECO:0000256" key="33">
    <source>
        <dbReference type="SAM" id="SignalP"/>
    </source>
</evidence>
<comment type="subcellular location">
    <subcellularLocation>
        <location evidence="2">Cell membrane</location>
        <topology evidence="2">Single-pass type I membrane protein</topology>
    </subcellularLocation>
    <subcellularLocation>
        <location evidence="3">Cytoplasm</location>
    </subcellularLocation>
    <subcellularLocation>
        <location evidence="31">Membrane</location>
        <topology evidence="31">Single-pass type I membrane protein</topology>
    </subcellularLocation>
    <subcellularLocation>
        <location evidence="1">Nucleus</location>
    </subcellularLocation>
</comment>
<dbReference type="STRING" id="7868.ENSCMIP00000030094"/>
<dbReference type="RefSeq" id="XP_007890947.1">
    <property type="nucleotide sequence ID" value="XM_007892756.2"/>
</dbReference>
<comment type="catalytic activity">
    <reaction evidence="26">
        <text>L-tyrosyl-[protein] + ATP = O-phospho-L-tyrosyl-[protein] + ADP + H(+)</text>
        <dbReference type="Rhea" id="RHEA:10596"/>
        <dbReference type="Rhea" id="RHEA-COMP:10136"/>
        <dbReference type="Rhea" id="RHEA-COMP:20101"/>
        <dbReference type="ChEBI" id="CHEBI:15378"/>
        <dbReference type="ChEBI" id="CHEBI:30616"/>
        <dbReference type="ChEBI" id="CHEBI:46858"/>
        <dbReference type="ChEBI" id="CHEBI:61978"/>
        <dbReference type="ChEBI" id="CHEBI:456216"/>
        <dbReference type="EC" id="2.7.10.1"/>
    </reaction>
</comment>
<dbReference type="FunFam" id="2.60.40.10:FF:000411">
    <property type="entry name" value="Vascular endothelial growth factor receptor 3"/>
    <property type="match status" value="1"/>
</dbReference>
<dbReference type="GeneID" id="103178168"/>
<feature type="domain" description="Ig-like" evidence="35">
    <location>
        <begin position="357"/>
        <end position="419"/>
    </location>
</feature>
<dbReference type="PRINTS" id="PR01832">
    <property type="entry name" value="VEGFRECEPTOR"/>
</dbReference>
<keyword evidence="20" id="KW-0829">Tyrosine-protein kinase</keyword>
<feature type="binding site" evidence="29">
    <location>
        <position position="1033"/>
    </location>
    <ligand>
        <name>Mg(2+)</name>
        <dbReference type="ChEBI" id="CHEBI:18420"/>
    </ligand>
</feature>
<dbReference type="InterPro" id="IPR013151">
    <property type="entry name" value="Immunoglobulin_dom"/>
</dbReference>
<feature type="compositionally biased region" description="Polar residues" evidence="32">
    <location>
        <begin position="1296"/>
        <end position="1305"/>
    </location>
</feature>
<dbReference type="Pfam" id="PF13927">
    <property type="entry name" value="Ig_3"/>
    <property type="match status" value="1"/>
</dbReference>
<dbReference type="Pfam" id="PF07714">
    <property type="entry name" value="PK_Tyr_Ser-Thr"/>
    <property type="match status" value="1"/>
</dbReference>
<keyword evidence="10" id="KW-0808">Transferase</keyword>
<dbReference type="InParanoid" id="A0A4W3III1"/>
<evidence type="ECO:0000256" key="32">
    <source>
        <dbReference type="SAM" id="MobiDB-lite"/>
    </source>
</evidence>
<comment type="similarity">
    <text evidence="31">Belongs to the protein kinase superfamily. Tyr protein kinase family. CSF-1/PDGF receptor subfamily.</text>
</comment>
<keyword evidence="11 31" id="KW-0812">Transmembrane</keyword>
<dbReference type="PROSITE" id="PS50835">
    <property type="entry name" value="IG_LIKE"/>
    <property type="match status" value="5"/>
</dbReference>
<keyword evidence="21" id="KW-1015">Disulfide bond</keyword>
<dbReference type="InterPro" id="IPR041348">
    <property type="entry name" value="VEGFR-2_TMD"/>
</dbReference>
<dbReference type="GeneTree" id="ENSGT00940000156710"/>
<dbReference type="PROSITE" id="PS00109">
    <property type="entry name" value="PROTEIN_KINASE_TYR"/>
    <property type="match status" value="1"/>
</dbReference>
<evidence type="ECO:0000256" key="28">
    <source>
        <dbReference type="PIRSR" id="PIRSR000615-2"/>
    </source>
</evidence>
<sequence>MSGKVVILLFLWMWITYTTGTGSFSSQPYLSIQNNVHVINANDTFIITCRGHRPLQWSWPKNHSRMEHRISMIDCSNGTLFCKKFMVTKTIANDTGMYQCSYKNSSDQTAASIYVFVQDYQAPFVNPDKPEVLYISHRNDLVLENKTIPCQVSIPNLNVTLLINYPDKHIVPDGVTTFWDNQKGFTIPRQMIINAGLARCETTIDGNKYQSNMYVLAVIGTEIRELTLNPQPSVELAVGERLILNCTARTELNVRLEFKWKYPGMEQDTDVEIKPNKRKLENELELSNVFIKENVTRGHSGKYYCKASSGMMVKENSTNVIIHEKPFIFIDHTVGTIIETVVGVRNVTIPLKVLAYPQPKIKWTKNGRPLSKYQTHDRLKEKDLKYTLMIRDVTKEDAGNYTIQLKNPITKEEQSHTIQLIVNVPPQILEKGMPSHTDYNYGSRQTLICTVDGIPAPTEILWEWHPVENCSFDYPSHKESETPGASSDRRHWRNIANNDGGNRIESNRTVFDAGIKKMVSSLIIQAANVCAMYRCRAINKVGQDEREIIFHVTKGLEINLQPTDNPIEKDNVSLQCRADRYMYENLKWYKLPSSVLQSHHSNTCKNLHHHAQKMTTEMVSNLKTENITIKLSFESVSLEDQGIYLCEAQNKNTGDKFCMIKILSVKAQQAPLVLQNLTDQIVNMSSSIEMMCDVVGSPSPRIIWYKNGKQLLEVSGIILGEFNRTLTIQRLKKEDEGLYKCKACNKVGCVETYAAVAVEGAEDKANPELIILIGTGVIAMFFWLLLIIIIRNIKRPSDAELKAGYLSIIIDPDEVPMNEKCERLSYDASKWEFPRDRLKLGKPLGRGAFGKVVEAAAFGIDKVSTCKTVAVKMLKDGATSSEQRALMSELKILIHIGHHLNVVNLLGACTKAGGPLMVIVEYCKHGNLSNYLRSKRMEFVPYKSKTLGLRQTKEKDSEIKHRLDSIASSGSSTSSGFAEEKSLSDVEEEDALEDPYKRFLSMEDLICYSFQVARGMEFLASRKCIHRDLAARNILLSKNNVVKICDFGLARDIYRDPDYVRKGDARLPLKWMAPETIFDKIYTTQSDVWSFGVLLWEIFSLGASPYPGVQIDEEFCRRLKDGTRMRCPGYATPEIYQTMLDCWHGNYKERPVFSELVEHLGNLLQANAQQDGKDYIPLNMSLTLEDDSGLSLPTSPVSCVEEEEGCELKFYYDNAAGIRYLNGSKKRSRPESVKTFDEVPVQQTTVIVQEDNQTDSGMILASEELQTLKVRQSQAVAFSALIPSKSKESVTSEVSNQTSGYQSGYHSDDTDTTVYTNEEAQVRQEAETAKESYCTLTVDYSPVVRYSAPPV</sequence>
<dbReference type="FunFam" id="2.60.40.10:FF:000031">
    <property type="entry name" value="Myosin-binding protein C, slow type"/>
    <property type="match status" value="1"/>
</dbReference>
<feature type="binding site" evidence="29">
    <location>
        <position position="1046"/>
    </location>
    <ligand>
        <name>Mg(2+)</name>
        <dbReference type="ChEBI" id="CHEBI:18420"/>
    </ligand>
</feature>
<evidence type="ECO:0000256" key="14">
    <source>
        <dbReference type="ARBA" id="ARBA00022741"/>
    </source>
</evidence>
<dbReference type="Gene3D" id="3.30.200.20">
    <property type="entry name" value="Phosphorylase Kinase, domain 1"/>
    <property type="match status" value="1"/>
</dbReference>
<dbReference type="GO" id="GO:0001525">
    <property type="term" value="P:angiogenesis"/>
    <property type="evidence" value="ECO:0007669"/>
    <property type="project" value="UniProtKB-KW"/>
</dbReference>
<dbReference type="InterPro" id="IPR017441">
    <property type="entry name" value="Protein_kinase_ATP_BS"/>
</dbReference>
<dbReference type="InterPro" id="IPR003598">
    <property type="entry name" value="Ig_sub2"/>
</dbReference>
<feature type="domain" description="Protein kinase" evidence="34">
    <location>
        <begin position="838"/>
        <end position="1162"/>
    </location>
</feature>
<name>A0A4W3III1_CALMI</name>
<keyword evidence="12 33" id="KW-0732">Signal</keyword>
<keyword evidence="22 31" id="KW-0675">Receptor</keyword>
<dbReference type="InterPro" id="IPR036179">
    <property type="entry name" value="Ig-like_dom_sf"/>
</dbReference>
<dbReference type="GO" id="GO:0005886">
    <property type="term" value="C:plasma membrane"/>
    <property type="evidence" value="ECO:0007669"/>
    <property type="project" value="UniProtKB-SubCell"/>
</dbReference>
<dbReference type="GO" id="GO:0043408">
    <property type="term" value="P:regulation of MAPK cascade"/>
    <property type="evidence" value="ECO:0007669"/>
    <property type="project" value="TreeGrafter"/>
</dbReference>
<dbReference type="GO" id="GO:0030335">
    <property type="term" value="P:positive regulation of cell migration"/>
    <property type="evidence" value="ECO:0007669"/>
    <property type="project" value="TreeGrafter"/>
</dbReference>
<dbReference type="InterPro" id="IPR011009">
    <property type="entry name" value="Kinase-like_dom_sf"/>
</dbReference>
<evidence type="ECO:0000256" key="2">
    <source>
        <dbReference type="ARBA" id="ARBA00004251"/>
    </source>
</evidence>
<dbReference type="InterPro" id="IPR013098">
    <property type="entry name" value="Ig_I-set"/>
</dbReference>
<dbReference type="InterPro" id="IPR003599">
    <property type="entry name" value="Ig_sub"/>
</dbReference>
<dbReference type="FunFam" id="2.60.40.10:FF:000532">
    <property type="entry name" value="Vascular endothelial growth factor receptor 2"/>
    <property type="match status" value="1"/>
</dbReference>
<dbReference type="CTD" id="3791"/>
<feature type="domain" description="Ig-like" evidence="35">
    <location>
        <begin position="426"/>
        <end position="549"/>
    </location>
</feature>
<dbReference type="SMART" id="SM00409">
    <property type="entry name" value="IG"/>
    <property type="match status" value="6"/>
</dbReference>
<evidence type="ECO:0000256" key="19">
    <source>
        <dbReference type="ARBA" id="ARBA00023136"/>
    </source>
</evidence>
<reference evidence="37" key="1">
    <citation type="journal article" date="2006" name="Science">
        <title>Ancient noncoding elements conserved in the human genome.</title>
        <authorList>
            <person name="Venkatesh B."/>
            <person name="Kirkness E.F."/>
            <person name="Loh Y.H."/>
            <person name="Halpern A.L."/>
            <person name="Lee A.P."/>
            <person name="Johnson J."/>
            <person name="Dandona N."/>
            <person name="Viswanathan L.D."/>
            <person name="Tay A."/>
            <person name="Venter J.C."/>
            <person name="Strausberg R.L."/>
            <person name="Brenner S."/>
        </authorList>
    </citation>
    <scope>NUCLEOTIDE SEQUENCE [LARGE SCALE GENOMIC DNA]</scope>
</reference>
<evidence type="ECO:0000256" key="7">
    <source>
        <dbReference type="ARBA" id="ARBA00022490"/>
    </source>
</evidence>
<evidence type="ECO:0000256" key="4">
    <source>
        <dbReference type="ARBA" id="ARBA00011902"/>
    </source>
</evidence>
<dbReference type="InterPro" id="IPR000719">
    <property type="entry name" value="Prot_kinase_dom"/>
</dbReference>
<dbReference type="GO" id="GO:0016477">
    <property type="term" value="P:cell migration"/>
    <property type="evidence" value="ECO:0007669"/>
    <property type="project" value="TreeGrafter"/>
</dbReference>
<dbReference type="GO" id="GO:0045446">
    <property type="term" value="P:endothelial cell differentiation"/>
    <property type="evidence" value="ECO:0007669"/>
    <property type="project" value="TreeGrafter"/>
</dbReference>
<evidence type="ECO:0000256" key="6">
    <source>
        <dbReference type="ARBA" id="ARBA00022475"/>
    </source>
</evidence>
<evidence type="ECO:0000256" key="27">
    <source>
        <dbReference type="PIRSR" id="PIRSR000615-1"/>
    </source>
</evidence>
<dbReference type="GO" id="GO:0005634">
    <property type="term" value="C:nucleus"/>
    <property type="evidence" value="ECO:0007669"/>
    <property type="project" value="UniProtKB-SubCell"/>
</dbReference>
<gene>
    <name evidence="36" type="primary">kdr</name>
</gene>
<feature type="domain" description="Ig-like" evidence="35">
    <location>
        <begin position="568"/>
        <end position="654"/>
    </location>
</feature>
<keyword evidence="25 31" id="KW-0393">Immunoglobulin domain</keyword>
<evidence type="ECO:0000256" key="16">
    <source>
        <dbReference type="ARBA" id="ARBA00022782"/>
    </source>
</evidence>
<dbReference type="SUPFAM" id="SSF48726">
    <property type="entry name" value="Immunoglobulin"/>
    <property type="match status" value="6"/>
</dbReference>
<feature type="signal peptide" evidence="33">
    <location>
        <begin position="1"/>
        <end position="20"/>
    </location>
</feature>
<dbReference type="SUPFAM" id="SSF56112">
    <property type="entry name" value="Protein kinase-like (PK-like)"/>
    <property type="match status" value="1"/>
</dbReference>
<reference evidence="36" key="4">
    <citation type="submission" date="2025-08" db="UniProtKB">
        <authorList>
            <consortium name="Ensembl"/>
        </authorList>
    </citation>
    <scope>IDENTIFICATION</scope>
</reference>
<dbReference type="Pfam" id="PF00047">
    <property type="entry name" value="ig"/>
    <property type="match status" value="1"/>
</dbReference>
<dbReference type="Gene3D" id="2.60.40.10">
    <property type="entry name" value="Immunoglobulins"/>
    <property type="match status" value="7"/>
</dbReference>
<feature type="chain" id="PRO_5021224800" description="receptor protein-tyrosine kinase" evidence="33">
    <location>
        <begin position="21"/>
        <end position="1351"/>
    </location>
</feature>
<evidence type="ECO:0000256" key="3">
    <source>
        <dbReference type="ARBA" id="ARBA00004496"/>
    </source>
</evidence>
<evidence type="ECO:0000256" key="24">
    <source>
        <dbReference type="ARBA" id="ARBA00023242"/>
    </source>
</evidence>
<dbReference type="InterPro" id="IPR055238">
    <property type="entry name" value="VEGFR1-3_N_Ig-like"/>
</dbReference>
<keyword evidence="6" id="KW-1003">Cell membrane</keyword>
<dbReference type="Pfam" id="PF07679">
    <property type="entry name" value="I-set"/>
    <property type="match status" value="2"/>
</dbReference>
<dbReference type="Proteomes" id="UP000314986">
    <property type="component" value="Unassembled WGS sequence"/>
</dbReference>
<dbReference type="InterPro" id="IPR050122">
    <property type="entry name" value="RTK"/>
</dbReference>
<keyword evidence="5" id="KW-0217">Developmental protein</keyword>
<dbReference type="FunFam" id="2.60.40.10:FF:000247">
    <property type="entry name" value="Vascular endothelial growth factor receptor 3"/>
    <property type="match status" value="1"/>
</dbReference>
<dbReference type="FunFam" id="2.60.40.10:FF:000143">
    <property type="entry name" value="Vascular endothelial growth factor receptor 3"/>
    <property type="match status" value="1"/>
</dbReference>
<dbReference type="GO" id="GO:0019838">
    <property type="term" value="F:growth factor binding"/>
    <property type="evidence" value="ECO:0007669"/>
    <property type="project" value="InterPro"/>
</dbReference>
<dbReference type="Pfam" id="PF22971">
    <property type="entry name" value="Ig_VEGFR-1-like_5th"/>
    <property type="match status" value="1"/>
</dbReference>
<dbReference type="GO" id="GO:0005021">
    <property type="term" value="F:vascular endothelial growth factor receptor activity"/>
    <property type="evidence" value="ECO:0007669"/>
    <property type="project" value="InterPro"/>
</dbReference>
<keyword evidence="13" id="KW-0677">Repeat</keyword>
<keyword evidence="9" id="KW-0037">Angiogenesis</keyword>
<dbReference type="Pfam" id="PF21339">
    <property type="entry name" value="VEGFR-1-like_Ig-like"/>
    <property type="match status" value="1"/>
</dbReference>
<evidence type="ECO:0000256" key="18">
    <source>
        <dbReference type="ARBA" id="ARBA00022989"/>
    </source>
</evidence>
<evidence type="ECO:0000256" key="30">
    <source>
        <dbReference type="PROSITE-ProRule" id="PRU10141"/>
    </source>
</evidence>
<dbReference type="GO" id="GO:0043235">
    <property type="term" value="C:receptor complex"/>
    <property type="evidence" value="ECO:0007669"/>
    <property type="project" value="TreeGrafter"/>
</dbReference>
<dbReference type="PROSITE" id="PS50011">
    <property type="entry name" value="PROTEIN_KINASE_DOM"/>
    <property type="match status" value="1"/>
</dbReference>
<keyword evidence="24" id="KW-0539">Nucleus</keyword>
<dbReference type="PANTHER" id="PTHR24416:SF552">
    <property type="entry name" value="RECEPTOR PROTEIN-TYROSINE KINASE"/>
    <property type="match status" value="1"/>
</dbReference>